<reference evidence="3" key="2">
    <citation type="submission" date="2014-08" db="EMBL/GenBank/DDBJ databases">
        <title>Complete genome of Weissella ceti strain WS74 isolated from diseased rainbow trout in Brazil.</title>
        <authorList>
            <person name="Figueiredo H.C.P."/>
            <person name="Leal C.A.G."/>
            <person name="Pereira F.L."/>
            <person name="Soares S.C."/>
            <person name="Dorella F.A."/>
            <person name="Carvalho A.F."/>
            <person name="Azevedo V.A.C."/>
        </authorList>
    </citation>
    <scope>NUCLEOTIDE SEQUENCE [LARGE SCALE GENOMIC DNA]</scope>
    <source>
        <strain evidence="3">WS74</strain>
    </source>
</reference>
<reference evidence="2 3" key="1">
    <citation type="journal article" date="2014" name="Genome Announc.">
        <title>Complete Genome Sequences of Fish Pathogenic Weissella ceti Strains WS74 and WS105.</title>
        <authorList>
            <person name="Figueiredo H.C."/>
            <person name="Leal C.A."/>
            <person name="Dorella F.A."/>
            <person name="Carvalho A.F."/>
            <person name="Soares S.C."/>
            <person name="Pereira F.L."/>
            <person name="Azevedo V.A."/>
        </authorList>
    </citation>
    <scope>NUCLEOTIDE SEQUENCE [LARGE SCALE GENOMIC DNA]</scope>
    <source>
        <strain evidence="2 3">WS74</strain>
    </source>
</reference>
<dbReference type="KEGG" id="wct:WS74_0072"/>
<proteinExistence type="predicted"/>
<evidence type="ECO:0000256" key="1">
    <source>
        <dbReference type="SAM" id="SignalP"/>
    </source>
</evidence>
<name>A0A075U4D8_9LACO</name>
<keyword evidence="3" id="KW-1185">Reference proteome</keyword>
<evidence type="ECO:0000313" key="2">
    <source>
        <dbReference type="EMBL" id="AIM62324.1"/>
    </source>
</evidence>
<dbReference type="OrthoDB" id="9810153at2"/>
<evidence type="ECO:0000313" key="3">
    <source>
        <dbReference type="Proteomes" id="UP000029079"/>
    </source>
</evidence>
<protein>
    <submittedName>
        <fullName evidence="2">Putative secreted protein</fullName>
    </submittedName>
</protein>
<gene>
    <name evidence="2" type="ORF">WS74_0072</name>
</gene>
<organism evidence="2 3">
    <name type="scientific">Weissella ceti</name>
    <dbReference type="NCBI Taxonomy" id="759620"/>
    <lineage>
        <taxon>Bacteria</taxon>
        <taxon>Bacillati</taxon>
        <taxon>Bacillota</taxon>
        <taxon>Bacilli</taxon>
        <taxon>Lactobacillales</taxon>
        <taxon>Lactobacillaceae</taxon>
        <taxon>Weissella</taxon>
    </lineage>
</organism>
<dbReference type="AlphaFoldDB" id="A0A075U4D8"/>
<dbReference type="KEGG" id="wce:WS08_0073"/>
<feature type="chain" id="PRO_5001709878" evidence="1">
    <location>
        <begin position="27"/>
        <end position="323"/>
    </location>
</feature>
<sequence>MWKKVGTIVLTTVVLGGLVGTSHVSAMATGEQQRALNKPYVVYGDAAQQKHQIAQTLGVTSNYTQLTTKGSDAAYLGLQGVSDSVMISSVALAPGKAGAGTLVNIEAFEAKNNITQVTAQQYAMAATMAGVKDVIITVTANVPVSGEAALAGVYKALEADGVDLNNENTTAANDVLSSTSAAISENANDGKYAGKLTSAVTQTTSDLAADKQAGKNITINIIIDKLIVNLDKQGIKDQTGEANINAIANSIQLVNNAPISDSADFVKSANNLADTLSNSAGDLMAKAKDFANSQDAKEVANWFTINIWEPVKNFFSGLFGGNQ</sequence>
<dbReference type="STRING" id="759620.WS105_0073"/>
<keyword evidence="1" id="KW-0732">Signal</keyword>
<feature type="signal peptide" evidence="1">
    <location>
        <begin position="1"/>
        <end position="26"/>
    </location>
</feature>
<dbReference type="Pfam" id="PF06207">
    <property type="entry name" value="DUF1002"/>
    <property type="match status" value="1"/>
</dbReference>
<dbReference type="InterPro" id="IPR009343">
    <property type="entry name" value="DUF1002"/>
</dbReference>
<accession>A0A075U4D8</accession>
<dbReference type="EMBL" id="CP009223">
    <property type="protein sequence ID" value="AIM62324.1"/>
    <property type="molecule type" value="Genomic_DNA"/>
</dbReference>
<dbReference type="RefSeq" id="WP_009495673.1">
    <property type="nucleotide sequence ID" value="NZ_CP009223.1"/>
</dbReference>
<dbReference type="Proteomes" id="UP000029079">
    <property type="component" value="Chromosome"/>
</dbReference>